<dbReference type="RefSeq" id="WP_425543375.1">
    <property type="nucleotide sequence ID" value="NZ_BAAAET010000001.1"/>
</dbReference>
<accession>A0ABN1I2G4</accession>
<keyword evidence="1" id="KW-1133">Transmembrane helix</keyword>
<dbReference type="Pfam" id="PF00892">
    <property type="entry name" value="EamA"/>
    <property type="match status" value="2"/>
</dbReference>
<evidence type="ECO:0000313" key="3">
    <source>
        <dbReference type="EMBL" id="GAA0681555.1"/>
    </source>
</evidence>
<evidence type="ECO:0000256" key="1">
    <source>
        <dbReference type="SAM" id="Phobius"/>
    </source>
</evidence>
<keyword evidence="4" id="KW-1185">Reference proteome</keyword>
<name>A0ABN1I2G4_9GAMM</name>
<dbReference type="InterPro" id="IPR037185">
    <property type="entry name" value="EmrE-like"/>
</dbReference>
<feature type="transmembrane region" description="Helical" evidence="1">
    <location>
        <begin position="89"/>
        <end position="107"/>
    </location>
</feature>
<feature type="transmembrane region" description="Helical" evidence="1">
    <location>
        <begin position="237"/>
        <end position="257"/>
    </location>
</feature>
<reference evidence="3 4" key="1">
    <citation type="journal article" date="2019" name="Int. J. Syst. Evol. Microbiol.">
        <title>The Global Catalogue of Microorganisms (GCM) 10K type strain sequencing project: providing services to taxonomists for standard genome sequencing and annotation.</title>
        <authorList>
            <consortium name="The Broad Institute Genomics Platform"/>
            <consortium name="The Broad Institute Genome Sequencing Center for Infectious Disease"/>
            <person name="Wu L."/>
            <person name="Ma J."/>
        </authorList>
    </citation>
    <scope>NUCLEOTIDE SEQUENCE [LARGE SCALE GENOMIC DNA]</scope>
    <source>
        <strain evidence="3 4">JCM 15134</strain>
    </source>
</reference>
<evidence type="ECO:0000259" key="2">
    <source>
        <dbReference type="Pfam" id="PF00892"/>
    </source>
</evidence>
<feature type="transmembrane region" description="Helical" evidence="1">
    <location>
        <begin position="63"/>
        <end position="83"/>
    </location>
</feature>
<feature type="transmembrane region" description="Helical" evidence="1">
    <location>
        <begin position="119"/>
        <end position="138"/>
    </location>
</feature>
<keyword evidence="1" id="KW-0812">Transmembrane</keyword>
<organism evidence="3 4">
    <name type="scientific">Marinobacterium maritimum</name>
    <dbReference type="NCBI Taxonomy" id="500162"/>
    <lineage>
        <taxon>Bacteria</taxon>
        <taxon>Pseudomonadati</taxon>
        <taxon>Pseudomonadota</taxon>
        <taxon>Gammaproteobacteria</taxon>
        <taxon>Oceanospirillales</taxon>
        <taxon>Oceanospirillaceae</taxon>
        <taxon>Marinobacterium</taxon>
    </lineage>
</organism>
<dbReference type="Proteomes" id="UP001499915">
    <property type="component" value="Unassembled WGS sequence"/>
</dbReference>
<feature type="domain" description="EamA" evidence="2">
    <location>
        <begin position="149"/>
        <end position="280"/>
    </location>
</feature>
<sequence length="298" mass="30752">MSTAFVVLAALCWGLSGGIGGMLMGDGWSPLVVSFFRGAIGLLFVLVWLALRPQGSGLASGRMWFWSVIAGVGVAGNFAFYFVSIAEGSVAVAATLMYCAPVFVYLASFTLKLESPTRLKWAAIVMVMVGIVLLTRVYETGAGGVTPAGAFAGLLAGLSYAVFIFGFKYAAPHGSPQAILAIAFAVLACILIGLNDTEQALAVLSTPSWPLFVILGVFGAGVSFILYIIGLNHTAPAVASIAAMVEPVTAALFGVVVLNENLAVVQIVGMALILLTVTALSVFSKVPAELVVEPPAAT</sequence>
<dbReference type="InterPro" id="IPR000620">
    <property type="entry name" value="EamA_dom"/>
</dbReference>
<proteinExistence type="predicted"/>
<feature type="transmembrane region" description="Helical" evidence="1">
    <location>
        <begin position="209"/>
        <end position="230"/>
    </location>
</feature>
<protein>
    <submittedName>
        <fullName evidence="3">DMT family transporter</fullName>
    </submittedName>
</protein>
<feature type="transmembrane region" description="Helical" evidence="1">
    <location>
        <begin position="178"/>
        <end position="194"/>
    </location>
</feature>
<keyword evidence="1" id="KW-0472">Membrane</keyword>
<feature type="transmembrane region" description="Helical" evidence="1">
    <location>
        <begin position="263"/>
        <end position="283"/>
    </location>
</feature>
<dbReference type="PANTHER" id="PTHR22911">
    <property type="entry name" value="ACYL-MALONYL CONDENSING ENZYME-RELATED"/>
    <property type="match status" value="1"/>
</dbReference>
<dbReference type="Gene3D" id="1.10.3730.20">
    <property type="match status" value="2"/>
</dbReference>
<feature type="transmembrane region" description="Helical" evidence="1">
    <location>
        <begin position="150"/>
        <end position="171"/>
    </location>
</feature>
<feature type="domain" description="EamA" evidence="2">
    <location>
        <begin position="5"/>
        <end position="135"/>
    </location>
</feature>
<dbReference type="SUPFAM" id="SSF103481">
    <property type="entry name" value="Multidrug resistance efflux transporter EmrE"/>
    <property type="match status" value="2"/>
</dbReference>
<gene>
    <name evidence="3" type="ORF">GCM10009104_02780</name>
</gene>
<evidence type="ECO:0000313" key="4">
    <source>
        <dbReference type="Proteomes" id="UP001499915"/>
    </source>
</evidence>
<comment type="caution">
    <text evidence="3">The sequence shown here is derived from an EMBL/GenBank/DDBJ whole genome shotgun (WGS) entry which is preliminary data.</text>
</comment>
<feature type="transmembrane region" description="Helical" evidence="1">
    <location>
        <begin position="28"/>
        <end position="51"/>
    </location>
</feature>
<dbReference type="EMBL" id="BAAAET010000001">
    <property type="protein sequence ID" value="GAA0681555.1"/>
    <property type="molecule type" value="Genomic_DNA"/>
</dbReference>